<evidence type="ECO:0000313" key="1">
    <source>
        <dbReference type="EMBL" id="KAJ7650306.1"/>
    </source>
</evidence>
<sequence>MDQGGLRSKFILWSLTAWVLVKWHNILVDNNYERMKRLPAACKILVAVLQPRSWDLPLSKLGPYTTPPVPAANPFLRKHAGSQALGGRAWLKAQPTAVPARRLILHLLDARREAISALAVYRHWGKEEKMLIDLGATFPAV</sequence>
<protein>
    <submittedName>
        <fullName evidence="1">Uncharacterized protein</fullName>
    </submittedName>
</protein>
<keyword evidence="2" id="KW-1185">Reference proteome</keyword>
<gene>
    <name evidence="1" type="ORF">FB45DRAFT_887545</name>
</gene>
<dbReference type="Proteomes" id="UP001221142">
    <property type="component" value="Unassembled WGS sequence"/>
</dbReference>
<dbReference type="AlphaFoldDB" id="A0AAD7FYG3"/>
<proteinExistence type="predicted"/>
<dbReference type="EMBL" id="JARKIF010000001">
    <property type="protein sequence ID" value="KAJ7650306.1"/>
    <property type="molecule type" value="Genomic_DNA"/>
</dbReference>
<accession>A0AAD7FYG3</accession>
<organism evidence="1 2">
    <name type="scientific">Roridomyces roridus</name>
    <dbReference type="NCBI Taxonomy" id="1738132"/>
    <lineage>
        <taxon>Eukaryota</taxon>
        <taxon>Fungi</taxon>
        <taxon>Dikarya</taxon>
        <taxon>Basidiomycota</taxon>
        <taxon>Agaricomycotina</taxon>
        <taxon>Agaricomycetes</taxon>
        <taxon>Agaricomycetidae</taxon>
        <taxon>Agaricales</taxon>
        <taxon>Marasmiineae</taxon>
        <taxon>Mycenaceae</taxon>
        <taxon>Roridomyces</taxon>
    </lineage>
</organism>
<name>A0AAD7FYG3_9AGAR</name>
<comment type="caution">
    <text evidence="1">The sequence shown here is derived from an EMBL/GenBank/DDBJ whole genome shotgun (WGS) entry which is preliminary data.</text>
</comment>
<evidence type="ECO:0000313" key="2">
    <source>
        <dbReference type="Proteomes" id="UP001221142"/>
    </source>
</evidence>
<reference evidence="1" key="1">
    <citation type="submission" date="2023-03" db="EMBL/GenBank/DDBJ databases">
        <title>Massive genome expansion in bonnet fungi (Mycena s.s.) driven by repeated elements and novel gene families across ecological guilds.</title>
        <authorList>
            <consortium name="Lawrence Berkeley National Laboratory"/>
            <person name="Harder C.B."/>
            <person name="Miyauchi S."/>
            <person name="Viragh M."/>
            <person name="Kuo A."/>
            <person name="Thoen E."/>
            <person name="Andreopoulos B."/>
            <person name="Lu D."/>
            <person name="Skrede I."/>
            <person name="Drula E."/>
            <person name="Henrissat B."/>
            <person name="Morin E."/>
            <person name="Kohler A."/>
            <person name="Barry K."/>
            <person name="LaButti K."/>
            <person name="Morin E."/>
            <person name="Salamov A."/>
            <person name="Lipzen A."/>
            <person name="Mereny Z."/>
            <person name="Hegedus B."/>
            <person name="Baldrian P."/>
            <person name="Stursova M."/>
            <person name="Weitz H."/>
            <person name="Taylor A."/>
            <person name="Grigoriev I.V."/>
            <person name="Nagy L.G."/>
            <person name="Martin F."/>
            <person name="Kauserud H."/>
        </authorList>
    </citation>
    <scope>NUCLEOTIDE SEQUENCE</scope>
    <source>
        <strain evidence="1">9284</strain>
    </source>
</reference>